<organism evidence="2 3">
    <name type="scientific">Bradyrhizobium zhanjiangense</name>
    <dbReference type="NCBI Taxonomy" id="1325107"/>
    <lineage>
        <taxon>Bacteria</taxon>
        <taxon>Pseudomonadati</taxon>
        <taxon>Pseudomonadota</taxon>
        <taxon>Alphaproteobacteria</taxon>
        <taxon>Hyphomicrobiales</taxon>
        <taxon>Nitrobacteraceae</taxon>
        <taxon>Bradyrhizobium</taxon>
    </lineage>
</organism>
<reference evidence="2 3" key="1">
    <citation type="submission" date="2018-11" db="EMBL/GenBank/DDBJ databases">
        <title>Bradyrhizobium sp. nov., isolated from effective nodules of peanut in China.</title>
        <authorList>
            <person name="Li Y."/>
        </authorList>
    </citation>
    <scope>NUCLEOTIDE SEQUENCE [LARGE SCALE GENOMIC DNA]</scope>
    <source>
        <strain evidence="2 3">CCBAU 51770</strain>
    </source>
</reference>
<dbReference type="AlphaFoldDB" id="A0A4Q0QK72"/>
<name>A0A4Q0QK72_9BRAD</name>
<evidence type="ECO:0000256" key="1">
    <source>
        <dbReference type="SAM" id="MobiDB-lite"/>
    </source>
</evidence>
<proteinExistence type="predicted"/>
<accession>A0A4Q0QK72</accession>
<dbReference type="EMBL" id="RKMK01000018">
    <property type="protein sequence ID" value="RXG94494.1"/>
    <property type="molecule type" value="Genomic_DNA"/>
</dbReference>
<dbReference type="Proteomes" id="UP000290174">
    <property type="component" value="Unassembled WGS sequence"/>
</dbReference>
<comment type="caution">
    <text evidence="2">The sequence shown here is derived from an EMBL/GenBank/DDBJ whole genome shotgun (WGS) entry which is preliminary data.</text>
</comment>
<sequence>MFKFRRDSPFTLPWRLFECRVNKVAANCLSNEGFFVDKTILFVQSYKSPCLRRMVAQRPIDNGVAEDAMWPHGMARPRVKARQGPGTRFRAQKSGIKGREI</sequence>
<evidence type="ECO:0000313" key="3">
    <source>
        <dbReference type="Proteomes" id="UP000290174"/>
    </source>
</evidence>
<evidence type="ECO:0000313" key="2">
    <source>
        <dbReference type="EMBL" id="RXG94494.1"/>
    </source>
</evidence>
<feature type="region of interest" description="Disordered" evidence="1">
    <location>
        <begin position="77"/>
        <end position="101"/>
    </location>
</feature>
<protein>
    <submittedName>
        <fullName evidence="2">Uncharacterized protein</fullName>
    </submittedName>
</protein>
<gene>
    <name evidence="2" type="ORF">EAS61_20195</name>
</gene>